<reference evidence="1 2" key="1">
    <citation type="journal article" date="2018" name="Nat. Ecol. Evol.">
        <title>Shark genomes provide insights into elasmobranch evolution and the origin of vertebrates.</title>
        <authorList>
            <person name="Hara Y"/>
            <person name="Yamaguchi K"/>
            <person name="Onimaru K"/>
            <person name="Kadota M"/>
            <person name="Koyanagi M"/>
            <person name="Keeley SD"/>
            <person name="Tatsumi K"/>
            <person name="Tanaka K"/>
            <person name="Motone F"/>
            <person name="Kageyama Y"/>
            <person name="Nozu R"/>
            <person name="Adachi N"/>
            <person name="Nishimura O"/>
            <person name="Nakagawa R"/>
            <person name="Tanegashima C"/>
            <person name="Kiyatake I"/>
            <person name="Matsumoto R"/>
            <person name="Murakumo K"/>
            <person name="Nishida K"/>
            <person name="Terakita A"/>
            <person name="Kuratani S"/>
            <person name="Sato K"/>
            <person name="Hyodo S Kuraku.S."/>
        </authorList>
    </citation>
    <scope>NUCLEOTIDE SEQUENCE [LARGE SCALE GENOMIC DNA]</scope>
</reference>
<protein>
    <submittedName>
        <fullName evidence="1">Uncharacterized protein</fullName>
    </submittedName>
</protein>
<dbReference type="AlphaFoldDB" id="A0A401NH62"/>
<proteinExistence type="predicted"/>
<comment type="caution">
    <text evidence="1">The sequence shown here is derived from an EMBL/GenBank/DDBJ whole genome shotgun (WGS) entry which is preliminary data.</text>
</comment>
<dbReference type="EMBL" id="BFAA01006213">
    <property type="protein sequence ID" value="GCB60210.1"/>
    <property type="molecule type" value="Genomic_DNA"/>
</dbReference>
<organism evidence="1 2">
    <name type="scientific">Scyliorhinus torazame</name>
    <name type="common">Cloudy catshark</name>
    <name type="synonym">Catulus torazame</name>
    <dbReference type="NCBI Taxonomy" id="75743"/>
    <lineage>
        <taxon>Eukaryota</taxon>
        <taxon>Metazoa</taxon>
        <taxon>Chordata</taxon>
        <taxon>Craniata</taxon>
        <taxon>Vertebrata</taxon>
        <taxon>Chondrichthyes</taxon>
        <taxon>Elasmobranchii</taxon>
        <taxon>Galeomorphii</taxon>
        <taxon>Galeoidea</taxon>
        <taxon>Carcharhiniformes</taxon>
        <taxon>Scyliorhinidae</taxon>
        <taxon>Scyliorhinus</taxon>
    </lineage>
</organism>
<gene>
    <name evidence="1" type="ORF">scyTo_0012697</name>
</gene>
<accession>A0A401NH62</accession>
<evidence type="ECO:0000313" key="2">
    <source>
        <dbReference type="Proteomes" id="UP000288216"/>
    </source>
</evidence>
<keyword evidence="2" id="KW-1185">Reference proteome</keyword>
<evidence type="ECO:0000313" key="1">
    <source>
        <dbReference type="EMBL" id="GCB60210.1"/>
    </source>
</evidence>
<feature type="non-terminal residue" evidence="1">
    <location>
        <position position="1"/>
    </location>
</feature>
<dbReference type="Proteomes" id="UP000288216">
    <property type="component" value="Unassembled WGS sequence"/>
</dbReference>
<name>A0A401NH62_SCYTO</name>
<sequence length="108" mass="12101">TMKKSPSSLCRSASSFRSLLPGTGSLSPFRIHSSMVISRDYYRRCLTTDSKTIDSSGTITGGGRKVQRPQTVPCRLRNKVVEALLPELEEPTHHNLLRELQGFRLNQN</sequence>